<dbReference type="KEGG" id="taz:TREAZ_2742"/>
<dbReference type="AlphaFoldDB" id="F5YD71"/>
<evidence type="ECO:0000313" key="2">
    <source>
        <dbReference type="EMBL" id="AEF82791.1"/>
    </source>
</evidence>
<dbReference type="EMBL" id="CP001841">
    <property type="protein sequence ID" value="AEF82791.1"/>
    <property type="molecule type" value="Genomic_DNA"/>
</dbReference>
<reference evidence="2 3" key="2">
    <citation type="journal article" date="2011" name="ISME J.">
        <title>RNA-seq reveals cooperative metabolic interactions between two termite-gut spirochete species in co-culture.</title>
        <authorList>
            <person name="Rosenthal A.Z."/>
            <person name="Matson E.G."/>
            <person name="Eldar A."/>
            <person name="Leadbetter J.R."/>
        </authorList>
    </citation>
    <scope>NUCLEOTIDE SEQUENCE [LARGE SCALE GENOMIC DNA]</scope>
    <source>
        <strain evidence="3">ATCC BAA-888 / DSM 13862 / ZAS-9</strain>
    </source>
</reference>
<reference evidence="3" key="1">
    <citation type="submission" date="2009-12" db="EMBL/GenBank/DDBJ databases">
        <title>Complete sequence of Treponema azotonutricium strain ZAS-9.</title>
        <authorList>
            <person name="Tetu S.G."/>
            <person name="Matson E."/>
            <person name="Ren Q."/>
            <person name="Seshadri R."/>
            <person name="Elbourne L."/>
            <person name="Hassan K.A."/>
            <person name="Durkin A."/>
            <person name="Radune D."/>
            <person name="Mohamoud Y."/>
            <person name="Shay R."/>
            <person name="Jin S."/>
            <person name="Zhang X."/>
            <person name="Lucey K."/>
            <person name="Ballor N.R."/>
            <person name="Ottesen E."/>
            <person name="Rosenthal R."/>
            <person name="Allen A."/>
            <person name="Leadbetter J.R."/>
            <person name="Paulsen I.T."/>
        </authorList>
    </citation>
    <scope>NUCLEOTIDE SEQUENCE [LARGE SCALE GENOMIC DNA]</scope>
    <source>
        <strain evidence="3">ATCC BAA-888 / DSM 13862 / ZAS-9</strain>
    </source>
</reference>
<dbReference type="Proteomes" id="UP000009222">
    <property type="component" value="Chromosome"/>
</dbReference>
<name>F5YD71_LEAAZ</name>
<dbReference type="SUPFAM" id="SSF51726">
    <property type="entry name" value="UROD/MetE-like"/>
    <property type="match status" value="1"/>
</dbReference>
<dbReference type="STRING" id="545695.TREAZ_2742"/>
<dbReference type="Gene3D" id="3.20.20.210">
    <property type="match status" value="1"/>
</dbReference>
<dbReference type="GO" id="GO:0006779">
    <property type="term" value="P:porphyrin-containing compound biosynthetic process"/>
    <property type="evidence" value="ECO:0007669"/>
    <property type="project" value="InterPro"/>
</dbReference>
<organism evidence="2 3">
    <name type="scientific">Leadbettera azotonutricia (strain ATCC BAA-888 / DSM 13862 / ZAS-9)</name>
    <name type="common">Treponema azotonutricium</name>
    <dbReference type="NCBI Taxonomy" id="545695"/>
    <lineage>
        <taxon>Bacteria</taxon>
        <taxon>Pseudomonadati</taxon>
        <taxon>Spirochaetota</taxon>
        <taxon>Spirochaetia</taxon>
        <taxon>Spirochaetales</taxon>
        <taxon>Breznakiellaceae</taxon>
        <taxon>Leadbettera</taxon>
    </lineage>
</organism>
<keyword evidence="3" id="KW-1185">Reference proteome</keyword>
<gene>
    <name evidence="2" type="ordered locus">TREAZ_2742</name>
</gene>
<feature type="domain" description="Uroporphyrinogen decarboxylase (URO-D)" evidence="1">
    <location>
        <begin position="190"/>
        <end position="326"/>
    </location>
</feature>
<dbReference type="InterPro" id="IPR038071">
    <property type="entry name" value="UROD/MetE-like_sf"/>
</dbReference>
<proteinExistence type="predicted"/>
<accession>F5YD71</accession>
<dbReference type="InParanoid" id="F5YD71"/>
<evidence type="ECO:0000313" key="3">
    <source>
        <dbReference type="Proteomes" id="UP000009222"/>
    </source>
</evidence>
<evidence type="ECO:0000259" key="1">
    <source>
        <dbReference type="Pfam" id="PF01208"/>
    </source>
</evidence>
<sequence>MNAGERARNLIKGKSIDRLPVVEWAPWWDLTIKRWRQEGLPQNLASVRDIQLWFGLDACVQTYFGVRTKDTPQAPSHGAGIMRTAEDYQKIKKTLFYDPSTYYTKEYIDWLKSTREEGNTIHWFTVEGFFWYPRELFGIEPHLYSFYDEPDLLKEMCSDYVRWLKKVFEYIGNTFKFDFMSFAEDMSYNHGPMLSKETFDEFLIPFYKEVIPFLKKMDIPAFIDSDGDITLAVDWYAGAGADGMFPLERQAGVDVALYIEKQPQMTFLGHFDKMCMKLGEEAMAKEFERIIPSCQKGKVMLSVDHQTPPDVSVENYKIFVKLFKEYAAKVKKN</sequence>
<dbReference type="Pfam" id="PF01208">
    <property type="entry name" value="URO-D"/>
    <property type="match status" value="1"/>
</dbReference>
<dbReference type="eggNOG" id="COG0407">
    <property type="taxonomic scope" value="Bacteria"/>
</dbReference>
<protein>
    <recommendedName>
        <fullName evidence="1">Uroporphyrinogen decarboxylase (URO-D) domain-containing protein</fullName>
    </recommendedName>
</protein>
<dbReference type="InterPro" id="IPR000257">
    <property type="entry name" value="Uroporphyrinogen_deCOase"/>
</dbReference>
<dbReference type="HOGENOM" id="CLU_058590_0_0_12"/>
<dbReference type="GO" id="GO:0004853">
    <property type="term" value="F:uroporphyrinogen decarboxylase activity"/>
    <property type="evidence" value="ECO:0007669"/>
    <property type="project" value="InterPro"/>
</dbReference>